<gene>
    <name evidence="1" type="ORF">GCM10008939_28210</name>
</gene>
<name>A0A917PKA9_9DEIO</name>
<dbReference type="SUPFAM" id="SSF53756">
    <property type="entry name" value="UDP-Glycosyltransferase/glycogen phosphorylase"/>
    <property type="match status" value="1"/>
</dbReference>
<keyword evidence="2" id="KW-1185">Reference proteome</keyword>
<comment type="caution">
    <text evidence="1">The sequence shown here is derived from an EMBL/GenBank/DDBJ whole genome shotgun (WGS) entry which is preliminary data.</text>
</comment>
<evidence type="ECO:0000313" key="2">
    <source>
        <dbReference type="Proteomes" id="UP000635726"/>
    </source>
</evidence>
<evidence type="ECO:0000313" key="1">
    <source>
        <dbReference type="EMBL" id="GGJ82637.1"/>
    </source>
</evidence>
<dbReference type="AlphaFoldDB" id="A0A917PKA9"/>
<organism evidence="1 2">
    <name type="scientific">Deinococcus aquiradiocola</name>
    <dbReference type="NCBI Taxonomy" id="393059"/>
    <lineage>
        <taxon>Bacteria</taxon>
        <taxon>Thermotogati</taxon>
        <taxon>Deinococcota</taxon>
        <taxon>Deinococci</taxon>
        <taxon>Deinococcales</taxon>
        <taxon>Deinococcaceae</taxon>
        <taxon>Deinococcus</taxon>
    </lineage>
</organism>
<reference evidence="1" key="1">
    <citation type="journal article" date="2014" name="Int. J. Syst. Evol. Microbiol.">
        <title>Complete genome sequence of Corynebacterium casei LMG S-19264T (=DSM 44701T), isolated from a smear-ripened cheese.</title>
        <authorList>
            <consortium name="US DOE Joint Genome Institute (JGI-PGF)"/>
            <person name="Walter F."/>
            <person name="Albersmeier A."/>
            <person name="Kalinowski J."/>
            <person name="Ruckert C."/>
        </authorList>
    </citation>
    <scope>NUCLEOTIDE SEQUENCE</scope>
    <source>
        <strain evidence="1">JCM 14371</strain>
    </source>
</reference>
<keyword evidence="1" id="KW-0808">Transferase</keyword>
<dbReference type="Gene3D" id="3.40.50.2000">
    <property type="entry name" value="Glycogen Phosphorylase B"/>
    <property type="match status" value="2"/>
</dbReference>
<proteinExistence type="predicted"/>
<dbReference type="EMBL" id="BMOE01000011">
    <property type="protein sequence ID" value="GGJ82637.1"/>
    <property type="molecule type" value="Genomic_DNA"/>
</dbReference>
<dbReference type="RefSeq" id="WP_188963945.1">
    <property type="nucleotide sequence ID" value="NZ_BMOE01000011.1"/>
</dbReference>
<sequence>MKILYLMHIEWGWIKQRPHFIAEELESAGNKVDVRYETSLRRFKRLENKSDRIKPKRLIPIPKKRHYPMRFLDIVINTAYVYILHKRKKYDVIWICHPGLVQYVYHLGIPIIYDCMDDHVEFHGNRKDRNFLIETEDLACSVSTVIVSSNYLKKKIAERYGSNLNVSLVRNGLSQSIASKFHNFYSMLPESDLYYTIVYFGAIAEWFDFGAIQTLLQSSRKKIKIVLIGPSEVDLPKEENLIYTGPMDHESMMVYAGKADALIMPFKLSELIYGVDPVKLYEYICFNKPVFSIYYEEIFRFEKFVYFYKTYEELCLLVESTPPAKGSDLEKLDFIKENTWENRTKEIEDVIGKNV</sequence>
<dbReference type="GO" id="GO:0016740">
    <property type="term" value="F:transferase activity"/>
    <property type="evidence" value="ECO:0007669"/>
    <property type="project" value="UniProtKB-KW"/>
</dbReference>
<dbReference type="Proteomes" id="UP000635726">
    <property type="component" value="Unassembled WGS sequence"/>
</dbReference>
<protein>
    <submittedName>
        <fullName evidence="1">Glycosyl transferase</fullName>
    </submittedName>
</protein>
<reference evidence="1" key="2">
    <citation type="submission" date="2020-09" db="EMBL/GenBank/DDBJ databases">
        <authorList>
            <person name="Sun Q."/>
            <person name="Ohkuma M."/>
        </authorList>
    </citation>
    <scope>NUCLEOTIDE SEQUENCE</scope>
    <source>
        <strain evidence="1">JCM 14371</strain>
    </source>
</reference>
<accession>A0A917PKA9</accession>